<evidence type="ECO:0000313" key="12">
    <source>
        <dbReference type="EMBL" id="SLM33599.1"/>
    </source>
</evidence>
<dbReference type="InterPro" id="IPR012677">
    <property type="entry name" value="Nucleotide-bd_a/b_plait_sf"/>
</dbReference>
<feature type="compositionally biased region" description="Pro residues" evidence="9">
    <location>
        <begin position="754"/>
        <end position="763"/>
    </location>
</feature>
<dbReference type="GO" id="GO:0071035">
    <property type="term" value="P:nuclear polyadenylation-dependent rRNA catabolic process"/>
    <property type="evidence" value="ECO:0007669"/>
    <property type="project" value="TreeGrafter"/>
</dbReference>
<keyword evidence="6" id="KW-0539">Nucleus</keyword>
<evidence type="ECO:0000256" key="4">
    <source>
        <dbReference type="ARBA" id="ARBA00022771"/>
    </source>
</evidence>
<feature type="compositionally biased region" description="Basic residues" evidence="9">
    <location>
        <begin position="764"/>
        <end position="779"/>
    </location>
</feature>
<name>A0A1W5CSF7_9LECA</name>
<evidence type="ECO:0000256" key="3">
    <source>
        <dbReference type="ARBA" id="ARBA00022737"/>
    </source>
</evidence>
<evidence type="ECO:0000256" key="1">
    <source>
        <dbReference type="ARBA" id="ARBA00004123"/>
    </source>
</evidence>
<dbReference type="InterPro" id="IPR000504">
    <property type="entry name" value="RRM_dom"/>
</dbReference>
<dbReference type="GO" id="GO:0071036">
    <property type="term" value="P:nuclear polyadenylation-dependent snoRNA catabolic process"/>
    <property type="evidence" value="ECO:0007669"/>
    <property type="project" value="TreeGrafter"/>
</dbReference>
<dbReference type="SMART" id="SM00343">
    <property type="entry name" value="ZnF_C2HC"/>
    <property type="match status" value="5"/>
</dbReference>
<dbReference type="GO" id="GO:0008270">
    <property type="term" value="F:zinc ion binding"/>
    <property type="evidence" value="ECO:0007669"/>
    <property type="project" value="UniProtKB-KW"/>
</dbReference>
<evidence type="ECO:0000256" key="9">
    <source>
        <dbReference type="SAM" id="MobiDB-lite"/>
    </source>
</evidence>
<keyword evidence="8" id="KW-0694">RNA-binding</keyword>
<dbReference type="GO" id="GO:0071039">
    <property type="term" value="P:nuclear polyadenylation-dependent CUT catabolic process"/>
    <property type="evidence" value="ECO:0007669"/>
    <property type="project" value="TreeGrafter"/>
</dbReference>
<dbReference type="PROSITE" id="PS50102">
    <property type="entry name" value="RRM"/>
    <property type="match status" value="1"/>
</dbReference>
<protein>
    <submittedName>
        <fullName evidence="12">Zinc finger, CCHC-type</fullName>
    </submittedName>
</protein>
<feature type="region of interest" description="Disordered" evidence="9">
    <location>
        <begin position="606"/>
        <end position="793"/>
    </location>
</feature>
<dbReference type="AlphaFoldDB" id="A0A1W5CSF7"/>
<feature type="compositionally biased region" description="Basic and acidic residues" evidence="9">
    <location>
        <begin position="1"/>
        <end position="23"/>
    </location>
</feature>
<dbReference type="InterPro" id="IPR035979">
    <property type="entry name" value="RBD_domain_sf"/>
</dbReference>
<keyword evidence="4 7" id="KW-0863">Zinc-finger</keyword>
<dbReference type="GO" id="GO:0031499">
    <property type="term" value="C:TRAMP complex"/>
    <property type="evidence" value="ECO:0007669"/>
    <property type="project" value="TreeGrafter"/>
</dbReference>
<evidence type="ECO:0000259" key="11">
    <source>
        <dbReference type="PROSITE" id="PS50158"/>
    </source>
</evidence>
<proteinExistence type="predicted"/>
<dbReference type="PANTHER" id="PTHR46543:SF1">
    <property type="entry name" value="ZINC FINGER CCHC DOMAIN-CONTAINING PROTEIN 7"/>
    <property type="match status" value="1"/>
</dbReference>
<feature type="region of interest" description="Disordered" evidence="9">
    <location>
        <begin position="121"/>
        <end position="149"/>
    </location>
</feature>
<dbReference type="SMART" id="SM00360">
    <property type="entry name" value="RRM"/>
    <property type="match status" value="1"/>
</dbReference>
<dbReference type="PANTHER" id="PTHR46543">
    <property type="entry name" value="ZINC FINGER CCHC DOMAIN-CONTAINING PROTEIN 7"/>
    <property type="match status" value="1"/>
</dbReference>
<dbReference type="Proteomes" id="UP000192927">
    <property type="component" value="Unassembled WGS sequence"/>
</dbReference>
<dbReference type="PROSITE" id="PS50158">
    <property type="entry name" value="ZF_CCHC"/>
    <property type="match status" value="2"/>
</dbReference>
<dbReference type="SUPFAM" id="SSF57756">
    <property type="entry name" value="Retrovirus zinc finger-like domains"/>
    <property type="match status" value="1"/>
</dbReference>
<feature type="compositionally biased region" description="Basic and acidic residues" evidence="9">
    <location>
        <begin position="396"/>
        <end position="414"/>
    </location>
</feature>
<dbReference type="EMBL" id="FWEW01000062">
    <property type="protein sequence ID" value="SLM33599.1"/>
    <property type="molecule type" value="Genomic_DNA"/>
</dbReference>
<keyword evidence="13" id="KW-1185">Reference proteome</keyword>
<dbReference type="Gene3D" id="3.30.70.330">
    <property type="match status" value="1"/>
</dbReference>
<comment type="subcellular location">
    <subcellularLocation>
        <location evidence="1">Nucleus</location>
    </subcellularLocation>
</comment>
<feature type="region of interest" description="Disordered" evidence="9">
    <location>
        <begin position="1"/>
        <end position="106"/>
    </location>
</feature>
<feature type="domain" description="CCHC-type" evidence="11">
    <location>
        <begin position="529"/>
        <end position="544"/>
    </location>
</feature>
<feature type="region of interest" description="Disordered" evidence="9">
    <location>
        <begin position="394"/>
        <end position="414"/>
    </location>
</feature>
<feature type="domain" description="RRM" evidence="10">
    <location>
        <begin position="313"/>
        <end position="395"/>
    </location>
</feature>
<dbReference type="GO" id="GO:0071038">
    <property type="term" value="P:TRAMP-dependent tRNA surveillance pathway"/>
    <property type="evidence" value="ECO:0007669"/>
    <property type="project" value="TreeGrafter"/>
</dbReference>
<dbReference type="InterPro" id="IPR001878">
    <property type="entry name" value="Znf_CCHC"/>
</dbReference>
<evidence type="ECO:0000313" key="13">
    <source>
        <dbReference type="Proteomes" id="UP000192927"/>
    </source>
</evidence>
<evidence type="ECO:0000256" key="7">
    <source>
        <dbReference type="PROSITE-ProRule" id="PRU00047"/>
    </source>
</evidence>
<keyword evidence="3" id="KW-0677">Repeat</keyword>
<evidence type="ECO:0000256" key="2">
    <source>
        <dbReference type="ARBA" id="ARBA00022723"/>
    </source>
</evidence>
<evidence type="ECO:0000256" key="8">
    <source>
        <dbReference type="PROSITE-ProRule" id="PRU00176"/>
    </source>
</evidence>
<feature type="compositionally biased region" description="Polar residues" evidence="9">
    <location>
        <begin position="125"/>
        <end position="149"/>
    </location>
</feature>
<dbReference type="InterPro" id="IPR051644">
    <property type="entry name" value="TRAMP_AT-DNA-binding"/>
</dbReference>
<feature type="domain" description="CCHC-type" evidence="11">
    <location>
        <begin position="594"/>
        <end position="608"/>
    </location>
</feature>
<evidence type="ECO:0000259" key="10">
    <source>
        <dbReference type="PROSITE" id="PS50102"/>
    </source>
</evidence>
<dbReference type="InterPro" id="IPR036875">
    <property type="entry name" value="Znf_CCHC_sf"/>
</dbReference>
<dbReference type="Gene3D" id="4.10.60.10">
    <property type="entry name" value="Zinc finger, CCHC-type"/>
    <property type="match status" value="1"/>
</dbReference>
<evidence type="ECO:0000256" key="6">
    <source>
        <dbReference type="ARBA" id="ARBA00023242"/>
    </source>
</evidence>
<reference evidence="13" key="1">
    <citation type="submission" date="2017-03" db="EMBL/GenBank/DDBJ databases">
        <authorList>
            <person name="Sharma R."/>
            <person name="Thines M."/>
        </authorList>
    </citation>
    <scope>NUCLEOTIDE SEQUENCE [LARGE SCALE GENOMIC DNA]</scope>
</reference>
<dbReference type="GO" id="GO:0003723">
    <property type="term" value="F:RNA binding"/>
    <property type="evidence" value="ECO:0007669"/>
    <property type="project" value="UniProtKB-UniRule"/>
</dbReference>
<dbReference type="Pfam" id="PF00076">
    <property type="entry name" value="RRM_1"/>
    <property type="match status" value="1"/>
</dbReference>
<dbReference type="GO" id="GO:0071031">
    <property type="term" value="P:nuclear mRNA surveillance of mRNA 3'-end processing"/>
    <property type="evidence" value="ECO:0007669"/>
    <property type="project" value="TreeGrafter"/>
</dbReference>
<evidence type="ECO:0000256" key="5">
    <source>
        <dbReference type="ARBA" id="ARBA00022833"/>
    </source>
</evidence>
<accession>A0A1W5CSF7</accession>
<sequence>MDQDTDSRTAAVERKRPHGDPETGHYGLATSGQSSPRKRAKRQDNAGGQDPAHSVPVGGNFSTSTVPLDDADDSRSDVPSDSDASKLGAGSPSQAEQKVGGAAPSINWNLGSRARIRTTLGGPRTANQINPQASTSLPAPTGQMQATDSSVRTNTEILPRQIGRVTIGEDGRPIVALDSSIPEIPGIRSGVLSPNVKLLNPPPSTVHTSSLDVTNGFALEQKVKDGETSEDDHAVLLNLQSEQESGEITEGDLDHGKEGADNVQIETGRMEIEEPVEANNVQIETGRVEIEEPVVAGEREQRGPPGEGIFSKTRVVVKNLPFELSDSELRESFVAYMPTVVSIARKNSRSRLGTALNRGFGYVSFETEDVQQRAVSEMDGTAIKGRTISVKAAFDQPDKKLPDSNDGEDRQTHDVTIDGIQTDTTIHYSASDPSKVAAPESMHVDSVDHGLADKRQAQTLADLAPDDLMLQIGYFYVTKNPRDIDPASAVRCLVCMQEGHMAESCGTLLCTHCGLNKDHFSNQCPDIQKCHRCRERGHKQEECPYKLGRLAANELVCDLCQRKGHTEAECELLWRTSGKPWESNAAQQSIRRSCYECGSNTHLGNDCPTRKPGKPMGSSTWSLGEDKPGSSDSKGGTIIKGRAQQNSLAAVDDSDDDQANFYRPRIPQPARSGQIRIASDSLKRYQDNSWAPNKEPRRDYRTGGSRDGSYRDVRGYGSSAYGPNERRRSLSPQPRYPVQNAPRGGYDGSDDKQPPLPRGPPPARTRKGVKGPHANKKPYKPMPSAAKYAWSKH</sequence>
<dbReference type="SUPFAM" id="SSF54928">
    <property type="entry name" value="RNA-binding domain, RBD"/>
    <property type="match status" value="1"/>
</dbReference>
<organism evidence="12 13">
    <name type="scientific">Lasallia pustulata</name>
    <dbReference type="NCBI Taxonomy" id="136370"/>
    <lineage>
        <taxon>Eukaryota</taxon>
        <taxon>Fungi</taxon>
        <taxon>Dikarya</taxon>
        <taxon>Ascomycota</taxon>
        <taxon>Pezizomycotina</taxon>
        <taxon>Lecanoromycetes</taxon>
        <taxon>OSLEUM clade</taxon>
        <taxon>Umbilicariomycetidae</taxon>
        <taxon>Umbilicariales</taxon>
        <taxon>Umbilicariaceae</taxon>
        <taxon>Lasallia</taxon>
    </lineage>
</organism>
<dbReference type="GO" id="GO:0071037">
    <property type="term" value="P:nuclear polyadenylation-dependent snRNA catabolic process"/>
    <property type="evidence" value="ECO:0007669"/>
    <property type="project" value="TreeGrafter"/>
</dbReference>
<keyword evidence="2" id="KW-0479">Metal-binding</keyword>
<keyword evidence="5" id="KW-0862">Zinc</keyword>